<evidence type="ECO:0000313" key="2">
    <source>
        <dbReference type="EMBL" id="THC89913.1"/>
    </source>
</evidence>
<keyword evidence="3" id="KW-1185">Reference proteome</keyword>
<proteinExistence type="predicted"/>
<sequence length="139" mass="15906">MPTTGRLGCVRGRHDQCRGTTRTASGGCLSARKWYIGYPCTNETEFPPQRKYYSIKPFSSFAFLKALTWRKLTINLRDAWGSADRKMVWQEFEFKPWEEIYIDIKTTSFGICSFNLCTLCGLGYVALVPSILVKKGGRR</sequence>
<keyword evidence="1" id="KW-0812">Transmembrane</keyword>
<gene>
    <name evidence="2" type="ORF">EYZ11_010625</name>
</gene>
<reference evidence="2 3" key="1">
    <citation type="submission" date="2019-03" db="EMBL/GenBank/DDBJ databases">
        <title>The genome sequence of a newly discovered highly antifungal drug resistant Aspergillus species, Aspergillus tanneri NIH 1004.</title>
        <authorList>
            <person name="Mounaud S."/>
            <person name="Singh I."/>
            <person name="Joardar V."/>
            <person name="Pakala S."/>
            <person name="Pakala S."/>
            <person name="Venepally P."/>
            <person name="Hoover J."/>
            <person name="Nierman W."/>
            <person name="Chung J."/>
            <person name="Losada L."/>
        </authorList>
    </citation>
    <scope>NUCLEOTIDE SEQUENCE [LARGE SCALE GENOMIC DNA]</scope>
    <source>
        <strain evidence="2 3">NIH1004</strain>
    </source>
</reference>
<feature type="transmembrane region" description="Helical" evidence="1">
    <location>
        <begin position="113"/>
        <end position="133"/>
    </location>
</feature>
<protein>
    <submittedName>
        <fullName evidence="2">Uncharacterized protein</fullName>
    </submittedName>
</protein>
<evidence type="ECO:0000313" key="3">
    <source>
        <dbReference type="Proteomes" id="UP000308092"/>
    </source>
</evidence>
<keyword evidence="1" id="KW-0472">Membrane</keyword>
<dbReference type="AlphaFoldDB" id="A0A4S3J4V2"/>
<evidence type="ECO:0000256" key="1">
    <source>
        <dbReference type="SAM" id="Phobius"/>
    </source>
</evidence>
<keyword evidence="1" id="KW-1133">Transmembrane helix</keyword>
<dbReference type="EMBL" id="SOSA01000585">
    <property type="protein sequence ID" value="THC89913.1"/>
    <property type="molecule type" value="Genomic_DNA"/>
</dbReference>
<dbReference type="VEuPathDB" id="FungiDB:EYZ11_010625"/>
<dbReference type="Proteomes" id="UP000308092">
    <property type="component" value="Unassembled WGS sequence"/>
</dbReference>
<accession>A0A4S3J4V2</accession>
<name>A0A4S3J4V2_9EURO</name>
<comment type="caution">
    <text evidence="2">The sequence shown here is derived from an EMBL/GenBank/DDBJ whole genome shotgun (WGS) entry which is preliminary data.</text>
</comment>
<organism evidence="2 3">
    <name type="scientific">Aspergillus tanneri</name>
    <dbReference type="NCBI Taxonomy" id="1220188"/>
    <lineage>
        <taxon>Eukaryota</taxon>
        <taxon>Fungi</taxon>
        <taxon>Dikarya</taxon>
        <taxon>Ascomycota</taxon>
        <taxon>Pezizomycotina</taxon>
        <taxon>Eurotiomycetes</taxon>
        <taxon>Eurotiomycetidae</taxon>
        <taxon>Eurotiales</taxon>
        <taxon>Aspergillaceae</taxon>
        <taxon>Aspergillus</taxon>
        <taxon>Aspergillus subgen. Circumdati</taxon>
    </lineage>
</organism>